<dbReference type="STRING" id="351605.Gura_1991"/>
<proteinExistence type="predicted"/>
<evidence type="ECO:0000313" key="1">
    <source>
        <dbReference type="EMBL" id="ABQ26181.1"/>
    </source>
</evidence>
<dbReference type="EMBL" id="CP000698">
    <property type="protein sequence ID" value="ABQ26181.1"/>
    <property type="molecule type" value="Genomic_DNA"/>
</dbReference>
<dbReference type="AlphaFoldDB" id="A5GFH6"/>
<reference evidence="1 2" key="1">
    <citation type="submission" date="2007-05" db="EMBL/GenBank/DDBJ databases">
        <title>Complete sequence of Geobacter uraniireducens Rf4.</title>
        <authorList>
            <consortium name="US DOE Joint Genome Institute"/>
            <person name="Copeland A."/>
            <person name="Lucas S."/>
            <person name="Lapidus A."/>
            <person name="Barry K."/>
            <person name="Detter J.C."/>
            <person name="Glavina del Rio T."/>
            <person name="Hammon N."/>
            <person name="Israni S."/>
            <person name="Dalin E."/>
            <person name="Tice H."/>
            <person name="Pitluck S."/>
            <person name="Chertkov O."/>
            <person name="Brettin T."/>
            <person name="Bruce D."/>
            <person name="Han C."/>
            <person name="Schmutz J."/>
            <person name="Larimer F."/>
            <person name="Land M."/>
            <person name="Hauser L."/>
            <person name="Kyrpides N."/>
            <person name="Mikhailova N."/>
            <person name="Shelobolina E."/>
            <person name="Aklujkar M."/>
            <person name="Lovley D."/>
            <person name="Richardson P."/>
        </authorList>
    </citation>
    <scope>NUCLEOTIDE SEQUENCE [LARGE SCALE GENOMIC DNA]</scope>
    <source>
        <strain evidence="1 2">Rf4</strain>
    </source>
</reference>
<name>A5GFH6_GEOUR</name>
<protein>
    <submittedName>
        <fullName evidence="1">Uncharacterized protein</fullName>
    </submittedName>
</protein>
<sequence>MVLVIGCLPGSAEADSFNGFFEWNYTNVDSTTNNSANEMTKNKSDNFNQRYSLSLDKSLFPTLRLVTSGIFEKDMSWITTNDSKSDTSVTTLRPSVDLTLNTLLYTAGIGYNRRDETSKTSGTPDSTAINEDFHALFGWRPVGLPKVDLLLTRSNTFDASRLLRDSTNDRVLLSMRYLPLKSLDLKYQGVYSDATDRLQGFESRELTNSGRFTYSDQFFKQRLLVNTTYNVTRQDTKTFTTGAGEIPIQLFPFNGLYAPSDTPAVAALASFPALINGDAATSAGIDSLGVPTPGNGETRPRNIGVDFVNPTEVNTLFVFVDRDLPPGIANFFSWDVYTTSEDPGSGNPEWTLVKTIAAAPFTPFLNSFRFQIDFPNVTARAVKVVVTPLTPVAAALTPTFQNPDRIFVTEVQAYIRKSANEVKGDAGRTSHIYNMDVKARLLDVLALYYDGSFFFTRTSPSSTTRYTLSNGLHLDHTFNDMISGSSRVAREDDEEPDGHRVSYLYSASLKAVPVKTLSHTLIYSGRNEAISGKTKNTNSLTLYNYAELYKGLNLNLSGGATFVTTETGVKEENYNVVFGANIVPNKTLSMNVNYTFNKTNTTGGLTSQATGLFQQRAELNATFRPFATLYLFASLGMVDQDSKTDTLMNYGANWSPFPDGTIQFNFSYNESLRTQDNSKIRLITPSLSWKVTSYSLLDVAYAFTTSDSITQTVDSKIFNVNYKIFF</sequence>
<organism evidence="1 2">
    <name type="scientific">Geotalea uraniireducens (strain Rf4)</name>
    <name type="common">Geobacter uraniireducens</name>
    <dbReference type="NCBI Taxonomy" id="351605"/>
    <lineage>
        <taxon>Bacteria</taxon>
        <taxon>Pseudomonadati</taxon>
        <taxon>Thermodesulfobacteriota</taxon>
        <taxon>Desulfuromonadia</taxon>
        <taxon>Geobacterales</taxon>
        <taxon>Geobacteraceae</taxon>
        <taxon>Geotalea</taxon>
    </lineage>
</organism>
<dbReference type="Proteomes" id="UP000006695">
    <property type="component" value="Chromosome"/>
</dbReference>
<dbReference type="KEGG" id="gur:Gura_1991"/>
<evidence type="ECO:0000313" key="2">
    <source>
        <dbReference type="Proteomes" id="UP000006695"/>
    </source>
</evidence>
<dbReference type="HOGENOM" id="CLU_381633_0_0_7"/>
<gene>
    <name evidence="1" type="ordered locus">Gura_1991</name>
</gene>
<accession>A5GFH6</accession>
<keyword evidence="2" id="KW-1185">Reference proteome</keyword>